<feature type="compositionally biased region" description="Basic and acidic residues" evidence="7">
    <location>
        <begin position="171"/>
        <end position="181"/>
    </location>
</feature>
<feature type="compositionally biased region" description="Basic residues" evidence="7">
    <location>
        <begin position="120"/>
        <end position="137"/>
    </location>
</feature>
<keyword evidence="1" id="KW-0813">Transport</keyword>
<dbReference type="AlphaFoldDB" id="A0A562ZSQ3"/>
<keyword evidence="3" id="KW-0547">Nucleotide-binding</keyword>
<evidence type="ECO:0000313" key="9">
    <source>
        <dbReference type="EMBL" id="TWO71622.1"/>
    </source>
</evidence>
<feature type="compositionally biased region" description="Gly residues" evidence="7">
    <location>
        <begin position="192"/>
        <end position="204"/>
    </location>
</feature>
<sequence length="480" mass="50692">MAGAARPDWRGFRRRRGRRAADAGAGARRAAHAAAAARGRHCRRRLERRARPRHARRAGHPAGDAGLHAGQHGLRRLDGLRRDGGRGVARAAGGVVAGAGAGRTGARRIDRRQPGAAAGRRARRAGRRARAGNRRGRRADGPDRLRGAGRAAPGALHREDHAQPPAAAQRADGRLASDDGRLAVPLDHGAAGTAGGRSDGGAGGQLPAVADAPAWTPGERLVVSGVALQAKAVCASLGHGSHRAQVLHGIDLALPAGRWTAVVGPNGAGKSTLLRVLAGLLPHEGEVFLQGRSLGTIAARERARLLSWLGQNEGAADDLTVYDVAMLGRLPHQPWLAGPSEIDRAAVERALRATQAWEWRERALGQLSGGERQRVLLARALAVEAQVLLMDEPLANLDPPHQADWLSLVRQLARAGRTVASVLHEVPMALQADDMVVMDRGRVVHQGECADAATHRALESVFGQRIRVKSVDGQWVALPN</sequence>
<dbReference type="EMBL" id="VOBQ01000007">
    <property type="protein sequence ID" value="TWO71622.1"/>
    <property type="molecule type" value="Genomic_DNA"/>
</dbReference>
<evidence type="ECO:0000256" key="4">
    <source>
        <dbReference type="ARBA" id="ARBA00022840"/>
    </source>
</evidence>
<protein>
    <submittedName>
        <fullName evidence="9">ABC transporter ATP-binding protein</fullName>
    </submittedName>
</protein>
<feature type="region of interest" description="Disordered" evidence="7">
    <location>
        <begin position="99"/>
        <end position="205"/>
    </location>
</feature>
<gene>
    <name evidence="9" type="ORF">FN976_09365</name>
</gene>
<keyword evidence="10" id="KW-1185">Reference proteome</keyword>
<dbReference type="InterPro" id="IPR017871">
    <property type="entry name" value="ABC_transporter-like_CS"/>
</dbReference>
<proteinExistence type="predicted"/>
<comment type="caution">
    <text evidence="9">The sequence shown here is derived from an EMBL/GenBank/DDBJ whole genome shotgun (WGS) entry which is preliminary data.</text>
</comment>
<dbReference type="PANTHER" id="PTHR42794:SF1">
    <property type="entry name" value="HEMIN IMPORT ATP-BINDING PROTEIN HMUV"/>
    <property type="match status" value="1"/>
</dbReference>
<comment type="function">
    <text evidence="6">Part of the ABC transporter complex HmuTUV involved in hemin import. Responsible for energy coupling to the transport system.</text>
</comment>
<evidence type="ECO:0000256" key="1">
    <source>
        <dbReference type="ARBA" id="ARBA00022448"/>
    </source>
</evidence>
<evidence type="ECO:0000256" key="5">
    <source>
        <dbReference type="ARBA" id="ARBA00022967"/>
    </source>
</evidence>
<dbReference type="OrthoDB" id="5296765at2"/>
<keyword evidence="4 9" id="KW-0067">ATP-binding</keyword>
<dbReference type="GO" id="GO:0005524">
    <property type="term" value="F:ATP binding"/>
    <property type="evidence" value="ECO:0007669"/>
    <property type="project" value="UniProtKB-KW"/>
</dbReference>
<dbReference type="InterPro" id="IPR003593">
    <property type="entry name" value="AAA+_ATPase"/>
</dbReference>
<organism evidence="9 10">
    <name type="scientific">Caenimonas sedimenti</name>
    <dbReference type="NCBI Taxonomy" id="2596921"/>
    <lineage>
        <taxon>Bacteria</taxon>
        <taxon>Pseudomonadati</taxon>
        <taxon>Pseudomonadota</taxon>
        <taxon>Betaproteobacteria</taxon>
        <taxon>Burkholderiales</taxon>
        <taxon>Comamonadaceae</taxon>
        <taxon>Caenimonas</taxon>
    </lineage>
</organism>
<dbReference type="InterPro" id="IPR003439">
    <property type="entry name" value="ABC_transporter-like_ATP-bd"/>
</dbReference>
<evidence type="ECO:0000256" key="7">
    <source>
        <dbReference type="SAM" id="MobiDB-lite"/>
    </source>
</evidence>
<keyword evidence="5" id="KW-1278">Translocase</keyword>
<dbReference type="Gene3D" id="3.40.50.300">
    <property type="entry name" value="P-loop containing nucleotide triphosphate hydrolases"/>
    <property type="match status" value="1"/>
</dbReference>
<dbReference type="InterPro" id="IPR027417">
    <property type="entry name" value="P-loop_NTPase"/>
</dbReference>
<dbReference type="SUPFAM" id="SSF52540">
    <property type="entry name" value="P-loop containing nucleoside triphosphate hydrolases"/>
    <property type="match status" value="1"/>
</dbReference>
<name>A0A562ZSQ3_9BURK</name>
<dbReference type="SMART" id="SM00382">
    <property type="entry name" value="AAA"/>
    <property type="match status" value="1"/>
</dbReference>
<dbReference type="Pfam" id="PF00005">
    <property type="entry name" value="ABC_tran"/>
    <property type="match status" value="1"/>
</dbReference>
<feature type="region of interest" description="Disordered" evidence="7">
    <location>
        <begin position="1"/>
        <end position="71"/>
    </location>
</feature>
<evidence type="ECO:0000256" key="6">
    <source>
        <dbReference type="ARBA" id="ARBA00037066"/>
    </source>
</evidence>
<feature type="domain" description="ABC transporter" evidence="8">
    <location>
        <begin position="228"/>
        <end position="465"/>
    </location>
</feature>
<evidence type="ECO:0000256" key="2">
    <source>
        <dbReference type="ARBA" id="ARBA00022475"/>
    </source>
</evidence>
<evidence type="ECO:0000259" key="8">
    <source>
        <dbReference type="PROSITE" id="PS50893"/>
    </source>
</evidence>
<accession>A0A562ZSQ3</accession>
<feature type="compositionally biased region" description="Low complexity" evidence="7">
    <location>
        <begin position="22"/>
        <end position="37"/>
    </location>
</feature>
<dbReference type="Proteomes" id="UP000318199">
    <property type="component" value="Unassembled WGS sequence"/>
</dbReference>
<evidence type="ECO:0000256" key="3">
    <source>
        <dbReference type="ARBA" id="ARBA00022741"/>
    </source>
</evidence>
<dbReference type="PROSITE" id="PS00211">
    <property type="entry name" value="ABC_TRANSPORTER_1"/>
    <property type="match status" value="1"/>
</dbReference>
<dbReference type="PROSITE" id="PS50893">
    <property type="entry name" value="ABC_TRANSPORTER_2"/>
    <property type="match status" value="1"/>
</dbReference>
<reference evidence="9 10" key="1">
    <citation type="submission" date="2019-07" db="EMBL/GenBank/DDBJ databases">
        <title>Caenimonas sedimenti sp. nov., isolated from activated sludge.</title>
        <authorList>
            <person name="Xu J."/>
        </authorList>
    </citation>
    <scope>NUCLEOTIDE SEQUENCE [LARGE SCALE GENOMIC DNA]</scope>
    <source>
        <strain evidence="9 10">HX-9-20</strain>
    </source>
</reference>
<dbReference type="GO" id="GO:0016887">
    <property type="term" value="F:ATP hydrolysis activity"/>
    <property type="evidence" value="ECO:0007669"/>
    <property type="project" value="InterPro"/>
</dbReference>
<evidence type="ECO:0000313" key="10">
    <source>
        <dbReference type="Proteomes" id="UP000318199"/>
    </source>
</evidence>
<keyword evidence="2" id="KW-0472">Membrane</keyword>
<dbReference type="PANTHER" id="PTHR42794">
    <property type="entry name" value="HEMIN IMPORT ATP-BINDING PROTEIN HMUV"/>
    <property type="match status" value="1"/>
</dbReference>
<keyword evidence="2" id="KW-1003">Cell membrane</keyword>
<feature type="compositionally biased region" description="Basic residues" evidence="7">
    <location>
        <begin position="38"/>
        <end position="59"/>
    </location>
</feature>